<protein>
    <submittedName>
        <fullName evidence="1">Uncharacterized protein</fullName>
    </submittedName>
</protein>
<proteinExistence type="predicted"/>
<dbReference type="RefSeq" id="XP_040764846.1">
    <property type="nucleotide sequence ID" value="XM_040904351.1"/>
</dbReference>
<feature type="non-terminal residue" evidence="1">
    <location>
        <position position="1"/>
    </location>
</feature>
<dbReference type="InParanoid" id="A0A165EI95"/>
<dbReference type="AlphaFoldDB" id="A0A165EI95"/>
<sequence length="94" mass="10768">FPIYRAQSRLHTDPDTGRMYLTDGYTNSSLVPSGGHETIRSFEDLCQLRVDVPGDFFEEVNLEDEMRSTRMGPWQKCFTCGNAEPWKKCGRKCG</sequence>
<dbReference type="GeneID" id="63821381"/>
<evidence type="ECO:0000313" key="1">
    <source>
        <dbReference type="EMBL" id="KZT07106.1"/>
    </source>
</evidence>
<dbReference type="EMBL" id="KV427621">
    <property type="protein sequence ID" value="KZT07106.1"/>
    <property type="molecule type" value="Genomic_DNA"/>
</dbReference>
<reference evidence="1 2" key="1">
    <citation type="journal article" date="2016" name="Mol. Biol. Evol.">
        <title>Comparative Genomics of Early-Diverging Mushroom-Forming Fungi Provides Insights into the Origins of Lignocellulose Decay Capabilities.</title>
        <authorList>
            <person name="Nagy L.G."/>
            <person name="Riley R."/>
            <person name="Tritt A."/>
            <person name="Adam C."/>
            <person name="Daum C."/>
            <person name="Floudas D."/>
            <person name="Sun H."/>
            <person name="Yadav J.S."/>
            <person name="Pangilinan J."/>
            <person name="Larsson K.H."/>
            <person name="Matsuura K."/>
            <person name="Barry K."/>
            <person name="Labutti K."/>
            <person name="Kuo R."/>
            <person name="Ohm R.A."/>
            <person name="Bhattacharya S.S."/>
            <person name="Shirouzu T."/>
            <person name="Yoshinaga Y."/>
            <person name="Martin F.M."/>
            <person name="Grigoriev I.V."/>
            <person name="Hibbett D.S."/>
        </authorList>
    </citation>
    <scope>NUCLEOTIDE SEQUENCE [LARGE SCALE GENOMIC DNA]</scope>
    <source>
        <strain evidence="1 2">93-53</strain>
    </source>
</reference>
<evidence type="ECO:0000313" key="2">
    <source>
        <dbReference type="Proteomes" id="UP000076871"/>
    </source>
</evidence>
<gene>
    <name evidence="1" type="ORF">LAESUDRAFT_652256</name>
</gene>
<dbReference type="Proteomes" id="UP000076871">
    <property type="component" value="Unassembled WGS sequence"/>
</dbReference>
<organism evidence="1 2">
    <name type="scientific">Laetiporus sulphureus 93-53</name>
    <dbReference type="NCBI Taxonomy" id="1314785"/>
    <lineage>
        <taxon>Eukaryota</taxon>
        <taxon>Fungi</taxon>
        <taxon>Dikarya</taxon>
        <taxon>Basidiomycota</taxon>
        <taxon>Agaricomycotina</taxon>
        <taxon>Agaricomycetes</taxon>
        <taxon>Polyporales</taxon>
        <taxon>Laetiporus</taxon>
    </lineage>
</organism>
<name>A0A165EI95_9APHY</name>
<accession>A0A165EI95</accession>
<keyword evidence="2" id="KW-1185">Reference proteome</keyword>
<dbReference type="OrthoDB" id="432528at2759"/>